<feature type="region of interest" description="Disordered" evidence="2">
    <location>
        <begin position="852"/>
        <end position="871"/>
    </location>
</feature>
<feature type="region of interest" description="Disordered" evidence="2">
    <location>
        <begin position="1062"/>
        <end position="1082"/>
    </location>
</feature>
<protein>
    <submittedName>
        <fullName evidence="3">Uncharacterized protein</fullName>
    </submittedName>
</protein>
<evidence type="ECO:0000256" key="1">
    <source>
        <dbReference type="SAM" id="Coils"/>
    </source>
</evidence>
<dbReference type="Proteomes" id="UP000664534">
    <property type="component" value="Unassembled WGS sequence"/>
</dbReference>
<feature type="region of interest" description="Disordered" evidence="2">
    <location>
        <begin position="733"/>
        <end position="755"/>
    </location>
</feature>
<feature type="compositionally biased region" description="Polar residues" evidence="2">
    <location>
        <begin position="1067"/>
        <end position="1078"/>
    </location>
</feature>
<feature type="compositionally biased region" description="Basic and acidic residues" evidence="2">
    <location>
        <begin position="599"/>
        <end position="622"/>
    </location>
</feature>
<feature type="region of interest" description="Disordered" evidence="2">
    <location>
        <begin position="128"/>
        <end position="286"/>
    </location>
</feature>
<feature type="compositionally biased region" description="Acidic residues" evidence="2">
    <location>
        <begin position="142"/>
        <end position="151"/>
    </location>
</feature>
<accession>A0A8H3IU86</accession>
<feature type="compositionally biased region" description="Basic and acidic residues" evidence="2">
    <location>
        <begin position="630"/>
        <end position="641"/>
    </location>
</feature>
<dbReference type="OrthoDB" id="10657761at2759"/>
<evidence type="ECO:0000313" key="3">
    <source>
        <dbReference type="EMBL" id="CAF9926754.1"/>
    </source>
</evidence>
<comment type="caution">
    <text evidence="3">The sequence shown here is derived from an EMBL/GenBank/DDBJ whole genome shotgun (WGS) entry which is preliminary data.</text>
</comment>
<feature type="region of interest" description="Disordered" evidence="2">
    <location>
        <begin position="16"/>
        <end position="70"/>
    </location>
</feature>
<evidence type="ECO:0000313" key="4">
    <source>
        <dbReference type="Proteomes" id="UP000664534"/>
    </source>
</evidence>
<feature type="compositionally biased region" description="Polar residues" evidence="2">
    <location>
        <begin position="1183"/>
        <end position="1192"/>
    </location>
</feature>
<evidence type="ECO:0000256" key="2">
    <source>
        <dbReference type="SAM" id="MobiDB-lite"/>
    </source>
</evidence>
<sequence length="1301" mass="144638">MNKLLHPWASTAEYCGSTPIASSLAPETKPGNTGSNDDGPSPLIKPTHGEGRSQPISLPFPAGPTPVDSRPTSTTILLATGSSSNHVRLKAIVTFPPIPDDGGSNPTTLSPPSGATPVDAGFVTTTTPLAAEPIPHGGNSFDSEDIPDDPFFDSLEYQPASDDDAQIALSGVEAPIPEQQVAEIEPSGSVSAVVGKPEEEQQEENSTAVGDQEEKQQENDGTVVDGEPEDQQQEGLSTAVDEPEEEHREGSHTAVGEQVEEQQQDVSTAVGEQTEQPQEHDRTPATIEVLKKAQAFEQAIRKLVDPQGLQSSDLQEIVKLIEDIIKGRKKDEGTLTWMRETNESLQSKIDEMKESRQRERENCNDQVRTLTAEKQSAIEQAKTAEDNVESRILRLKQKHEEEKVASTFKNSLTCRWRMTLQDKLRDAEHQFSVRDQQHEAAMNEQNIAVQELKEEVRRLQSLPSSAAADKELAAFTENGLKRQLAEQRKKKDGEIATLKDQLRGSEQTIKELSEWKTKTEKEQRNYERDSHQWKEDMAQLRDDRKHTEDNLKLDIKGLKRTIKTNDDTIQKYQSGEELQSFRMQLEQATSARDIDLKEAARKSNEQSKKSADELEVARKAAQEARSGVKHLQDEKKRNAIEHKKAIKEKDEEIRRLGRLVQDGKEAAEATAKDAEMKARKSAVDIEREYKQDKEKALKEAITKAEEKANEALAAKERQYQVDKERAIQEAVKEAEKKTNGSLTNRENQDHKGEEDAIEEAVNIAEKANESVATKERQYQEKMNKAVEEAVKEAEKKMEESLAAKELEHHKDKKKAIEEAVQKVHQKAISFIKDKQNKHQEDKKKAVEEAVRKAEEDTRQKLQKQVDDERQISQEAQHRATEIENDLRAEMDALKSQVEKISESKSVPPAEFLPGKDSKQLESLTLEADEAHNLLLEIGMNGAIPGSMAHDVLQELNSAKLALYQVKRELQKPHGADKTGYLNMIYGVNVSEEHIGELEIEIEPVIIRQAKMANGRLHNLQQILGATDGVQREAMLEALNTTNPMNREIRKPRALKRNMRGLAGVRAESSTVQSSQTNGIPEEYDPRNPQLCQGLGSSQFGSAANTLHAENQAKATPMSTSAQGVQSQGALGFDFGTIANAESSSAPGAPSTGFRSGKLPIFLTLTIADTFTDVPSIPIKDLQNGKSTGQSTQVKKDQRQPFMDILASLQLPASSDKGTGAAAPSPLHQMPEKPALWTDEMTAMVMDGLRQGDEIEFVEETVKEMNPGIETDDPSGKETWEAWFKYLQSDYEAGVRDNKQQH</sequence>
<proteinExistence type="predicted"/>
<feature type="coiled-coil region" evidence="1">
    <location>
        <begin position="338"/>
        <end position="398"/>
    </location>
</feature>
<keyword evidence="1" id="KW-0175">Coiled coil</keyword>
<feature type="region of interest" description="Disordered" evidence="2">
    <location>
        <begin position="599"/>
        <end position="641"/>
    </location>
</feature>
<feature type="coiled-coil region" evidence="1">
    <location>
        <begin position="435"/>
        <end position="550"/>
    </location>
</feature>
<organism evidence="3 4">
    <name type="scientific">Imshaugia aleurites</name>
    <dbReference type="NCBI Taxonomy" id="172621"/>
    <lineage>
        <taxon>Eukaryota</taxon>
        <taxon>Fungi</taxon>
        <taxon>Dikarya</taxon>
        <taxon>Ascomycota</taxon>
        <taxon>Pezizomycotina</taxon>
        <taxon>Lecanoromycetes</taxon>
        <taxon>OSLEUM clade</taxon>
        <taxon>Lecanoromycetidae</taxon>
        <taxon>Lecanorales</taxon>
        <taxon>Lecanorineae</taxon>
        <taxon>Parmeliaceae</taxon>
        <taxon>Imshaugia</taxon>
    </lineage>
</organism>
<dbReference type="EMBL" id="CAJPDT010000044">
    <property type="protein sequence ID" value="CAF9926754.1"/>
    <property type="molecule type" value="Genomic_DNA"/>
</dbReference>
<name>A0A8H3IU86_9LECA</name>
<keyword evidence="4" id="KW-1185">Reference proteome</keyword>
<feature type="coiled-coil region" evidence="1">
    <location>
        <begin position="690"/>
        <end position="718"/>
    </location>
</feature>
<gene>
    <name evidence="3" type="ORF">IMSHALPRED_007034</name>
</gene>
<reference evidence="3" key="1">
    <citation type="submission" date="2021-03" db="EMBL/GenBank/DDBJ databases">
        <authorList>
            <person name="Tagirdzhanova G."/>
        </authorList>
    </citation>
    <scope>NUCLEOTIDE SEQUENCE</scope>
</reference>
<feature type="region of interest" description="Disordered" evidence="2">
    <location>
        <begin position="1177"/>
        <end position="1196"/>
    </location>
</feature>